<gene>
    <name evidence="8" type="ORF">LWI29_029839</name>
</gene>
<feature type="domain" description="SWIM-type" evidence="7">
    <location>
        <begin position="719"/>
        <end position="751"/>
    </location>
</feature>
<dbReference type="Gene3D" id="4.10.60.10">
    <property type="entry name" value="Zinc finger, CCHC-type"/>
    <property type="match status" value="1"/>
</dbReference>
<protein>
    <recommendedName>
        <fullName evidence="10">SWIM-type domain-containing protein</fullName>
    </recommendedName>
</protein>
<evidence type="ECO:0008006" key="10">
    <source>
        <dbReference type="Google" id="ProtNLM"/>
    </source>
</evidence>
<dbReference type="Pfam" id="PF10551">
    <property type="entry name" value="MULE"/>
    <property type="match status" value="1"/>
</dbReference>
<keyword evidence="1" id="KW-0479">Metal-binding</keyword>
<dbReference type="InterPro" id="IPR004332">
    <property type="entry name" value="Transposase_MuDR"/>
</dbReference>
<evidence type="ECO:0000256" key="1">
    <source>
        <dbReference type="ARBA" id="ARBA00022723"/>
    </source>
</evidence>
<proteinExistence type="predicted"/>
<dbReference type="SMART" id="SM00575">
    <property type="entry name" value="ZnF_PMZ"/>
    <property type="match status" value="1"/>
</dbReference>
<evidence type="ECO:0000256" key="2">
    <source>
        <dbReference type="ARBA" id="ARBA00022771"/>
    </source>
</evidence>
<dbReference type="Proteomes" id="UP001168877">
    <property type="component" value="Unassembled WGS sequence"/>
</dbReference>
<organism evidence="8 9">
    <name type="scientific">Acer saccharum</name>
    <name type="common">Sugar maple</name>
    <dbReference type="NCBI Taxonomy" id="4024"/>
    <lineage>
        <taxon>Eukaryota</taxon>
        <taxon>Viridiplantae</taxon>
        <taxon>Streptophyta</taxon>
        <taxon>Embryophyta</taxon>
        <taxon>Tracheophyta</taxon>
        <taxon>Spermatophyta</taxon>
        <taxon>Magnoliopsida</taxon>
        <taxon>eudicotyledons</taxon>
        <taxon>Gunneridae</taxon>
        <taxon>Pentapetalae</taxon>
        <taxon>rosids</taxon>
        <taxon>malvids</taxon>
        <taxon>Sapindales</taxon>
        <taxon>Sapindaceae</taxon>
        <taxon>Hippocastanoideae</taxon>
        <taxon>Acereae</taxon>
        <taxon>Acer</taxon>
    </lineage>
</organism>
<dbReference type="GO" id="GO:0008270">
    <property type="term" value="F:zinc ion binding"/>
    <property type="evidence" value="ECO:0007669"/>
    <property type="project" value="UniProtKB-KW"/>
</dbReference>
<accession>A0AA39RIW0</accession>
<evidence type="ECO:0000256" key="3">
    <source>
        <dbReference type="ARBA" id="ARBA00022833"/>
    </source>
</evidence>
<evidence type="ECO:0000256" key="5">
    <source>
        <dbReference type="SAM" id="MobiDB-lite"/>
    </source>
</evidence>
<keyword evidence="3" id="KW-0862">Zinc</keyword>
<dbReference type="PROSITE" id="PS50966">
    <property type="entry name" value="ZF_SWIM"/>
    <property type="match status" value="1"/>
</dbReference>
<reference evidence="8" key="2">
    <citation type="submission" date="2023-06" db="EMBL/GenBank/DDBJ databases">
        <authorList>
            <person name="Swenson N.G."/>
            <person name="Wegrzyn J.L."/>
            <person name="Mcevoy S.L."/>
        </authorList>
    </citation>
    <scope>NUCLEOTIDE SEQUENCE</scope>
    <source>
        <strain evidence="8">NS2018</strain>
        <tissue evidence="8">Leaf</tissue>
    </source>
</reference>
<evidence type="ECO:0000259" key="7">
    <source>
        <dbReference type="PROSITE" id="PS50966"/>
    </source>
</evidence>
<dbReference type="InterPro" id="IPR001878">
    <property type="entry name" value="Znf_CCHC"/>
</dbReference>
<keyword evidence="2 4" id="KW-0863">Zinc-finger</keyword>
<dbReference type="SUPFAM" id="SSF57756">
    <property type="entry name" value="Retrovirus zinc finger-like domains"/>
    <property type="match status" value="1"/>
</dbReference>
<dbReference type="InterPro" id="IPR006564">
    <property type="entry name" value="Znf_PMZ"/>
</dbReference>
<evidence type="ECO:0000313" key="9">
    <source>
        <dbReference type="Proteomes" id="UP001168877"/>
    </source>
</evidence>
<dbReference type="Pfam" id="PF03108">
    <property type="entry name" value="DBD_Tnp_Mut"/>
    <property type="match status" value="1"/>
</dbReference>
<dbReference type="InterPro" id="IPR018289">
    <property type="entry name" value="MULE_transposase_dom"/>
</dbReference>
<feature type="region of interest" description="Disordered" evidence="5">
    <location>
        <begin position="847"/>
        <end position="866"/>
    </location>
</feature>
<dbReference type="PANTHER" id="PTHR31973">
    <property type="entry name" value="POLYPROTEIN, PUTATIVE-RELATED"/>
    <property type="match status" value="1"/>
</dbReference>
<dbReference type="SMART" id="SM00343">
    <property type="entry name" value="ZnF_C2HC"/>
    <property type="match status" value="2"/>
</dbReference>
<reference evidence="8" key="1">
    <citation type="journal article" date="2022" name="Plant J.">
        <title>Strategies of tolerance reflected in two North American maple genomes.</title>
        <authorList>
            <person name="McEvoy S.L."/>
            <person name="Sezen U.U."/>
            <person name="Trouern-Trend A."/>
            <person name="McMahon S.M."/>
            <person name="Schaberg P.G."/>
            <person name="Yang J."/>
            <person name="Wegrzyn J.L."/>
            <person name="Swenson N.G."/>
        </authorList>
    </citation>
    <scope>NUCLEOTIDE SEQUENCE</scope>
    <source>
        <strain evidence="8">NS2018</strain>
    </source>
</reference>
<evidence type="ECO:0000256" key="4">
    <source>
        <dbReference type="PROSITE-ProRule" id="PRU00047"/>
    </source>
</evidence>
<dbReference type="InterPro" id="IPR036875">
    <property type="entry name" value="Znf_CCHC_sf"/>
</dbReference>
<evidence type="ECO:0000259" key="6">
    <source>
        <dbReference type="PROSITE" id="PS50158"/>
    </source>
</evidence>
<dbReference type="PANTHER" id="PTHR31973:SF195">
    <property type="entry name" value="MUDR FAMILY TRANSPOSASE"/>
    <property type="match status" value="1"/>
</dbReference>
<dbReference type="EMBL" id="JAUESC010000387">
    <property type="protein sequence ID" value="KAK0574835.1"/>
    <property type="molecule type" value="Genomic_DNA"/>
</dbReference>
<dbReference type="AlphaFoldDB" id="A0AA39RIW0"/>
<feature type="domain" description="CCHC-type" evidence="6">
    <location>
        <begin position="847"/>
        <end position="862"/>
    </location>
</feature>
<dbReference type="Pfam" id="PF04434">
    <property type="entry name" value="SWIM"/>
    <property type="match status" value="1"/>
</dbReference>
<name>A0AA39RIW0_ACESA</name>
<comment type="caution">
    <text evidence="8">The sequence shown here is derived from an EMBL/GenBank/DDBJ whole genome shotgun (WGS) entry which is preliminary data.</text>
</comment>
<dbReference type="PROSITE" id="PS50158">
    <property type="entry name" value="ZF_CCHC"/>
    <property type="match status" value="1"/>
</dbReference>
<sequence>MNRVRIVISYNGRWEQLLDGSQRFVGSDNRGMYVSKNLTYDELVSIVHTIVNYDVSKYNVDLSSISMVPGSTCRTFISNDDDVQFMLGEDRVIPQVCVSLIERTAGDVLGNDIPPPENTLQFGSFSGSNQAFTQRSGNEGGTNMFGVPQVVVDHADATETQFGDVFGCRIEQYDAQYNEQNNDNYPNHEVDNDANNEHVDDLQNADEEHAHMQTHGRCVEGISGTAPADMPGTSEVRYNVTTSDSVNATTWVIPGANSYSFGTGRSSTLEAQEPRTMIYKGQFFPSKKDLKRLVGDFAMRKNFEWKVKRSNKTTLHLVCIIDDCTWKLRAVRREEGTYFQVRSFVNEHTCPLEEIHRRHRQASAVTITEVVAPRLQQADGRLMRPKDIIADMKTMYGIQIMYSKAHDALQYALSLTYGTHEESFQLLPSFAYVLEQQNPGTITDLQCADDGKFLYFFMSLGSSIRGFRRCMRPVIAVDGTHLKGRFGGTMFVATAQDGNEQVYPIAFGYGDSENNLSWEWCLECLRGALGHIDDLVFISDRHASIEAGISKVFPYATHTICCWHFGENMKKRFHRKDVADIMDNAARSYCEIQYDRHMEELRRLHKGAYDYAIDAGPHKWSRVHCPQRRYRLMTTNVAECINSCLKFARQLPLMTLAEFIRNMLQKWFHDRHTNARSMRHRLTDAAHLVILKRVEKCGYMTVNAVDWNIFSVRHKGKQWTVDLARKTCTCNKFQMDFLPCSHALAAARYMTPSIYCFIVPKRESNRVHCCREQNVDFTSLCADYYKRETLIDAYSVPIMPVGHPSSWVVPSDITSRVVLNPRAKRQSGRPMEGRHVSSSERITTQSCRRCGQPGHNSRKCSNPPMVNEGPSTIVPEQYRRKCSICHSTGHNKQTCPLRTLSWNEWSLIRGDLTPRHKCCHGSD</sequence>
<dbReference type="InterPro" id="IPR007527">
    <property type="entry name" value="Znf_SWIM"/>
</dbReference>
<evidence type="ECO:0000313" key="8">
    <source>
        <dbReference type="EMBL" id="KAK0574835.1"/>
    </source>
</evidence>
<dbReference type="GO" id="GO:0003676">
    <property type="term" value="F:nucleic acid binding"/>
    <property type="evidence" value="ECO:0007669"/>
    <property type="project" value="InterPro"/>
</dbReference>
<keyword evidence="9" id="KW-1185">Reference proteome</keyword>